<dbReference type="Proteomes" id="UP001385951">
    <property type="component" value="Unassembled WGS sequence"/>
</dbReference>
<proteinExistence type="predicted"/>
<reference evidence="2 3" key="1">
    <citation type="submission" date="2022-09" db="EMBL/GenBank/DDBJ databases">
        <authorList>
            <person name="Palmer J.M."/>
        </authorList>
    </citation>
    <scope>NUCLEOTIDE SEQUENCE [LARGE SCALE GENOMIC DNA]</scope>
    <source>
        <strain evidence="2 3">DSM 7382</strain>
    </source>
</reference>
<evidence type="ECO:0000256" key="1">
    <source>
        <dbReference type="SAM" id="MobiDB-lite"/>
    </source>
</evidence>
<feature type="region of interest" description="Disordered" evidence="1">
    <location>
        <begin position="654"/>
        <end position="682"/>
    </location>
</feature>
<evidence type="ECO:0000313" key="3">
    <source>
        <dbReference type="Proteomes" id="UP001385951"/>
    </source>
</evidence>
<accession>A0AAW0FYH3</accession>
<keyword evidence="3" id="KW-1185">Reference proteome</keyword>
<feature type="compositionally biased region" description="Basic and acidic residues" evidence="1">
    <location>
        <begin position="384"/>
        <end position="411"/>
    </location>
</feature>
<dbReference type="AlphaFoldDB" id="A0AAW0FYH3"/>
<feature type="region of interest" description="Disordered" evidence="1">
    <location>
        <begin position="101"/>
        <end position="487"/>
    </location>
</feature>
<feature type="region of interest" description="Disordered" evidence="1">
    <location>
        <begin position="500"/>
        <end position="521"/>
    </location>
</feature>
<name>A0AAW0FYH3_9APHY</name>
<feature type="compositionally biased region" description="Low complexity" evidence="1">
    <location>
        <begin position="337"/>
        <end position="352"/>
    </location>
</feature>
<protein>
    <submittedName>
        <fullName evidence="2">Uncharacterized protein</fullName>
    </submittedName>
</protein>
<comment type="caution">
    <text evidence="2">The sequence shown here is derived from an EMBL/GenBank/DDBJ whole genome shotgun (WGS) entry which is preliminary data.</text>
</comment>
<feature type="compositionally biased region" description="Polar residues" evidence="1">
    <location>
        <begin position="446"/>
        <end position="455"/>
    </location>
</feature>
<feature type="compositionally biased region" description="Polar residues" evidence="1">
    <location>
        <begin position="663"/>
        <end position="682"/>
    </location>
</feature>
<feature type="compositionally biased region" description="Low complexity" evidence="1">
    <location>
        <begin position="162"/>
        <end position="185"/>
    </location>
</feature>
<gene>
    <name evidence="2" type="ORF">QCA50_010440</name>
</gene>
<organism evidence="2 3">
    <name type="scientific">Cerrena zonata</name>
    <dbReference type="NCBI Taxonomy" id="2478898"/>
    <lineage>
        <taxon>Eukaryota</taxon>
        <taxon>Fungi</taxon>
        <taxon>Dikarya</taxon>
        <taxon>Basidiomycota</taxon>
        <taxon>Agaricomycotina</taxon>
        <taxon>Agaricomycetes</taxon>
        <taxon>Polyporales</taxon>
        <taxon>Cerrenaceae</taxon>
        <taxon>Cerrena</taxon>
    </lineage>
</organism>
<feature type="compositionally biased region" description="Low complexity" evidence="1">
    <location>
        <begin position="558"/>
        <end position="574"/>
    </location>
</feature>
<feature type="region of interest" description="Disordered" evidence="1">
    <location>
        <begin position="542"/>
        <end position="598"/>
    </location>
</feature>
<sequence>MTSKPRELPFTTQALRDYSSACGTTLIWKLFTFNAVISKPPGPLFAITCLRFSRVAVYATLPPSSCILDRTIESRPSAWLPYSRPPDRVWQRIKDVEGREMPSLPSLPAFDDSGEMPTAMDDTSLEDESFDPIHSTPAPLSGVASTVRPPSSTKSTARFAHSIASRSTKSSASISRGLSASARSSAPEDSFDISAIPSLPKNSAYDIRPSDQSTDETEDFAQSGRLGAIDDDELDISDALQDISRSNSPEAGPTPKKPYDYSVSLRSEPKPSPFERFRNVAIRRPPSRTLARTPSLTRTTPSPNSSTSHSTPGSTRSISYPRSQHESPIPALNIPLPRSATASPTAAFSPRTIRQGVRFAEDEQSNAPRSESEQDMSMEYQQEQTRDDREPTFSSEEGTRSSHSNEHERTHMPSPAEVATAFSSPAPGLFTPTPAFHPRPRARFNLPSQHSTTPQDDPEEGEETRDEPTWRAEQQTQNDPVTPHAHKRSFLMGVINSTAKPRRRFLPTPHPTRVQEESEYYDAPEDQTAIPATPATNLQSAFAGITPRPRGPARRRLSIPTTTSRSTTITAPSTQDTASGSESAYEEKASFISTTSSQDLTTHARANASFDPVIGLGDRGHGVGRFNAGKLNSYLHGLNRKLQEENETLVARLRAYEEAEAKQNPSQDATPSPGTSPLHTGS</sequence>
<feature type="compositionally biased region" description="Basic and acidic residues" evidence="1">
    <location>
        <begin position="267"/>
        <end position="278"/>
    </location>
</feature>
<feature type="compositionally biased region" description="Low complexity" evidence="1">
    <location>
        <begin position="287"/>
        <end position="317"/>
    </location>
</feature>
<dbReference type="EMBL" id="JASBNA010000017">
    <property type="protein sequence ID" value="KAK7686220.1"/>
    <property type="molecule type" value="Genomic_DNA"/>
</dbReference>
<evidence type="ECO:0000313" key="2">
    <source>
        <dbReference type="EMBL" id="KAK7686220.1"/>
    </source>
</evidence>
<feature type="compositionally biased region" description="Acidic residues" evidence="1">
    <location>
        <begin position="456"/>
        <end position="465"/>
    </location>
</feature>